<gene>
    <name evidence="1" type="ORF">SDC9_131782</name>
</gene>
<accession>A0A645D678</accession>
<organism evidence="1">
    <name type="scientific">bioreactor metagenome</name>
    <dbReference type="NCBI Taxonomy" id="1076179"/>
    <lineage>
        <taxon>unclassified sequences</taxon>
        <taxon>metagenomes</taxon>
        <taxon>ecological metagenomes</taxon>
    </lineage>
</organism>
<protein>
    <submittedName>
        <fullName evidence="1">Uncharacterized protein</fullName>
    </submittedName>
</protein>
<name>A0A645D678_9ZZZZ</name>
<evidence type="ECO:0000313" key="1">
    <source>
        <dbReference type="EMBL" id="MPM84709.1"/>
    </source>
</evidence>
<dbReference type="AlphaFoldDB" id="A0A645D678"/>
<reference evidence="1" key="1">
    <citation type="submission" date="2019-08" db="EMBL/GenBank/DDBJ databases">
        <authorList>
            <person name="Kucharzyk K."/>
            <person name="Murdoch R.W."/>
            <person name="Higgins S."/>
            <person name="Loffler F."/>
        </authorList>
    </citation>
    <scope>NUCLEOTIDE SEQUENCE</scope>
</reference>
<dbReference type="EMBL" id="VSSQ01033188">
    <property type="protein sequence ID" value="MPM84709.1"/>
    <property type="molecule type" value="Genomic_DNA"/>
</dbReference>
<comment type="caution">
    <text evidence="1">The sequence shown here is derived from an EMBL/GenBank/DDBJ whole genome shotgun (WGS) entry which is preliminary data.</text>
</comment>
<sequence>MDGPQLLAHVGGHEKTHLIHAGGIQAAGAGFWEKGGLKAHPGHIQPLQLGLNSALGHVGGLPAGLGKRLRPLSGFGGSALQLFLQAGDPVLRELDSVQLRPAGFKIRKHFLRRAAVLLFQAIEYIQPSLHLVQLVGRHVQPIPGLTHQLGGVLGGIAQLGELVRQFLELPPHGRNAGQGTLCVGQQRGGPVPVLVSPQGGVSLLYRLQQLARVAQEVAAAQQSLILPRLQVGLLQLPDLIGEGVHPPGFFRLVHLQGGDFPL</sequence>
<proteinExistence type="predicted"/>